<evidence type="ECO:0000313" key="2">
    <source>
        <dbReference type="EMBL" id="KAK9194861.1"/>
    </source>
</evidence>
<gene>
    <name evidence="2" type="ORF">WN944_005568</name>
</gene>
<evidence type="ECO:0000256" key="1">
    <source>
        <dbReference type="SAM" id="SignalP"/>
    </source>
</evidence>
<accession>A0AAP0M3L9</accession>
<keyword evidence="3" id="KW-1185">Reference proteome</keyword>
<protein>
    <recommendedName>
        <fullName evidence="4">Secreted protein</fullName>
    </recommendedName>
</protein>
<comment type="caution">
    <text evidence="2">The sequence shown here is derived from an EMBL/GenBank/DDBJ whole genome shotgun (WGS) entry which is preliminary data.</text>
</comment>
<dbReference type="AlphaFoldDB" id="A0AAP0M3L9"/>
<feature type="signal peptide" evidence="1">
    <location>
        <begin position="1"/>
        <end position="21"/>
    </location>
</feature>
<dbReference type="Proteomes" id="UP001428341">
    <property type="component" value="Unassembled WGS sequence"/>
</dbReference>
<dbReference type="EMBL" id="JBCGBO010000006">
    <property type="protein sequence ID" value="KAK9194861.1"/>
    <property type="molecule type" value="Genomic_DNA"/>
</dbReference>
<feature type="chain" id="PRO_5042960914" description="Secreted protein" evidence="1">
    <location>
        <begin position="22"/>
        <end position="73"/>
    </location>
</feature>
<keyword evidence="1" id="KW-0732">Signal</keyword>
<sequence length="73" mass="7732">MNLKLALFAVVYVLAFALTKATAVPAGVKEDDFAPPPPVMLEVEGPENKDGIAPVSTAVQLKCWSVPVLLKPD</sequence>
<proteinExistence type="predicted"/>
<reference evidence="2 3" key="1">
    <citation type="submission" date="2024-05" db="EMBL/GenBank/DDBJ databases">
        <title>Haplotype-resolved chromosome-level genome assembly of Huyou (Citrus changshanensis).</title>
        <authorList>
            <person name="Miao C."/>
            <person name="Chen W."/>
            <person name="Wu Y."/>
            <person name="Wang L."/>
            <person name="Zhao S."/>
            <person name="Grierson D."/>
            <person name="Xu C."/>
            <person name="Chen K."/>
        </authorList>
    </citation>
    <scope>NUCLEOTIDE SEQUENCE [LARGE SCALE GENOMIC DNA]</scope>
    <source>
        <strain evidence="2">01-14</strain>
        <tissue evidence="2">Leaf</tissue>
    </source>
</reference>
<evidence type="ECO:0000313" key="3">
    <source>
        <dbReference type="Proteomes" id="UP001428341"/>
    </source>
</evidence>
<organism evidence="2 3">
    <name type="scientific">Citrus x changshan-huyou</name>
    <dbReference type="NCBI Taxonomy" id="2935761"/>
    <lineage>
        <taxon>Eukaryota</taxon>
        <taxon>Viridiplantae</taxon>
        <taxon>Streptophyta</taxon>
        <taxon>Embryophyta</taxon>
        <taxon>Tracheophyta</taxon>
        <taxon>Spermatophyta</taxon>
        <taxon>Magnoliopsida</taxon>
        <taxon>eudicotyledons</taxon>
        <taxon>Gunneridae</taxon>
        <taxon>Pentapetalae</taxon>
        <taxon>rosids</taxon>
        <taxon>malvids</taxon>
        <taxon>Sapindales</taxon>
        <taxon>Rutaceae</taxon>
        <taxon>Aurantioideae</taxon>
        <taxon>Citrus</taxon>
    </lineage>
</organism>
<evidence type="ECO:0008006" key="4">
    <source>
        <dbReference type="Google" id="ProtNLM"/>
    </source>
</evidence>
<name>A0AAP0M3L9_9ROSI</name>